<organism evidence="1 2">
    <name type="scientific">Liparis tanakae</name>
    <name type="common">Tanaka's snailfish</name>
    <dbReference type="NCBI Taxonomy" id="230148"/>
    <lineage>
        <taxon>Eukaryota</taxon>
        <taxon>Metazoa</taxon>
        <taxon>Chordata</taxon>
        <taxon>Craniata</taxon>
        <taxon>Vertebrata</taxon>
        <taxon>Euteleostomi</taxon>
        <taxon>Actinopterygii</taxon>
        <taxon>Neopterygii</taxon>
        <taxon>Teleostei</taxon>
        <taxon>Neoteleostei</taxon>
        <taxon>Acanthomorphata</taxon>
        <taxon>Eupercaria</taxon>
        <taxon>Perciformes</taxon>
        <taxon>Cottioidei</taxon>
        <taxon>Cottales</taxon>
        <taxon>Liparidae</taxon>
        <taxon>Liparis</taxon>
    </lineage>
</organism>
<gene>
    <name evidence="1" type="ORF">EYF80_060378</name>
</gene>
<dbReference type="Proteomes" id="UP000314294">
    <property type="component" value="Unassembled WGS sequence"/>
</dbReference>
<evidence type="ECO:0000313" key="2">
    <source>
        <dbReference type="Proteomes" id="UP000314294"/>
    </source>
</evidence>
<keyword evidence="2" id="KW-1185">Reference proteome</keyword>
<evidence type="ECO:0000313" key="1">
    <source>
        <dbReference type="EMBL" id="TNN29473.1"/>
    </source>
</evidence>
<reference evidence="1 2" key="1">
    <citation type="submission" date="2019-03" db="EMBL/GenBank/DDBJ databases">
        <title>First draft genome of Liparis tanakae, snailfish: a comprehensive survey of snailfish specific genes.</title>
        <authorList>
            <person name="Kim W."/>
            <person name="Song I."/>
            <person name="Jeong J.-H."/>
            <person name="Kim D."/>
            <person name="Kim S."/>
            <person name="Ryu S."/>
            <person name="Song J.Y."/>
            <person name="Lee S.K."/>
        </authorList>
    </citation>
    <scope>NUCLEOTIDE SEQUENCE [LARGE SCALE GENOMIC DNA]</scope>
    <source>
        <tissue evidence="1">Muscle</tissue>
    </source>
</reference>
<comment type="caution">
    <text evidence="1">The sequence shown here is derived from an EMBL/GenBank/DDBJ whole genome shotgun (WGS) entry which is preliminary data.</text>
</comment>
<dbReference type="AlphaFoldDB" id="A0A4Z2EKW5"/>
<sequence length="74" mass="8483">MNLQAKRRMGPTVKMVENTSWIVPLLVNSITAPDATLSSLWRSRRLQREGSEARAASHYTVLQHRVGKRIHFVQ</sequence>
<protein>
    <submittedName>
        <fullName evidence="1">Uncharacterized protein</fullName>
    </submittedName>
</protein>
<accession>A0A4Z2EKW5</accession>
<dbReference type="EMBL" id="SRLO01005610">
    <property type="protein sequence ID" value="TNN29473.1"/>
    <property type="molecule type" value="Genomic_DNA"/>
</dbReference>
<proteinExistence type="predicted"/>
<name>A0A4Z2EKW5_9TELE</name>